<evidence type="ECO:0000313" key="2">
    <source>
        <dbReference type="EMBL" id="QVI18951.1"/>
    </source>
</evidence>
<dbReference type="RefSeq" id="WP_213554988.1">
    <property type="nucleotide sequence ID" value="NZ_JBHZDI010000040.1"/>
</dbReference>
<feature type="chain" id="PRO_5046130620" description="Secreted protein" evidence="1">
    <location>
        <begin position="25"/>
        <end position="83"/>
    </location>
</feature>
<name>A0ABX8CG68_9NOCA</name>
<reference evidence="2 3" key="1">
    <citation type="submission" date="2021-04" db="EMBL/GenBank/DDBJ databases">
        <title>Nocardia tengchongensis.</title>
        <authorList>
            <person name="Zhuang k."/>
            <person name="Ran Y."/>
            <person name="Li W."/>
        </authorList>
    </citation>
    <scope>NUCLEOTIDE SEQUENCE [LARGE SCALE GENOMIC DNA]</scope>
    <source>
        <strain evidence="2 3">CFH S0057</strain>
    </source>
</reference>
<organism evidence="2 3">
    <name type="scientific">Nocardia tengchongensis</name>
    <dbReference type="NCBI Taxonomy" id="2055889"/>
    <lineage>
        <taxon>Bacteria</taxon>
        <taxon>Bacillati</taxon>
        <taxon>Actinomycetota</taxon>
        <taxon>Actinomycetes</taxon>
        <taxon>Mycobacteriales</taxon>
        <taxon>Nocardiaceae</taxon>
        <taxon>Nocardia</taxon>
    </lineage>
</organism>
<dbReference type="Proteomes" id="UP000683310">
    <property type="component" value="Chromosome"/>
</dbReference>
<evidence type="ECO:0008006" key="4">
    <source>
        <dbReference type="Google" id="ProtNLM"/>
    </source>
</evidence>
<protein>
    <recommendedName>
        <fullName evidence="4">Secreted protein</fullName>
    </recommendedName>
</protein>
<dbReference type="EMBL" id="CP074371">
    <property type="protein sequence ID" value="QVI18951.1"/>
    <property type="molecule type" value="Genomic_DNA"/>
</dbReference>
<sequence length="83" mass="8497">MNHRRVAIGIVVTGLALSAPVAGAGFAAAAPASEGCHSGTRVPTSDPNTYDSCIAGEWGNLRQCPPFTVVDQAVDGDVRCVSR</sequence>
<feature type="signal peptide" evidence="1">
    <location>
        <begin position="1"/>
        <end position="24"/>
    </location>
</feature>
<gene>
    <name evidence="2" type="ORF">KHQ06_20905</name>
</gene>
<keyword evidence="1" id="KW-0732">Signal</keyword>
<evidence type="ECO:0000256" key="1">
    <source>
        <dbReference type="SAM" id="SignalP"/>
    </source>
</evidence>
<evidence type="ECO:0000313" key="3">
    <source>
        <dbReference type="Proteomes" id="UP000683310"/>
    </source>
</evidence>
<keyword evidence="3" id="KW-1185">Reference proteome</keyword>
<accession>A0ABX8CG68</accession>
<proteinExistence type="predicted"/>